<dbReference type="Gene3D" id="3.40.630.190">
    <property type="entry name" value="LCP protein"/>
    <property type="match status" value="1"/>
</dbReference>
<evidence type="ECO:0000313" key="5">
    <source>
        <dbReference type="EMBL" id="MCH9276359.1"/>
    </source>
</evidence>
<name>A0ABS9VW68_9BIFI</name>
<keyword evidence="6" id="KW-1185">Reference proteome</keyword>
<protein>
    <submittedName>
        <fullName evidence="5">LCP family protein</fullName>
    </submittedName>
</protein>
<reference evidence="5 6" key="1">
    <citation type="journal article" date="2021" name="Environ. Microbiol.">
        <title>Genetic insights into the dark matter of the mammalian gut microbiota through targeted genome reconstruction.</title>
        <authorList>
            <person name="Lugli G.A."/>
            <person name="Alessandri G."/>
            <person name="Milani C."/>
            <person name="Viappiani A."/>
            <person name="Fontana F."/>
            <person name="Tarracchini C."/>
            <person name="Mancabelli L."/>
            <person name="Argentini C."/>
            <person name="Ruiz L."/>
            <person name="Margolles A."/>
            <person name="van Sinderen D."/>
            <person name="Turroni F."/>
            <person name="Ventura M."/>
        </authorList>
    </citation>
    <scope>NUCLEOTIDE SEQUENCE [LARGE SCALE GENOMIC DNA]</scope>
    <source>
        <strain evidence="5 6">MA1</strain>
    </source>
</reference>
<gene>
    <name evidence="5" type="ORF">JS533_008785</name>
</gene>
<dbReference type="Pfam" id="PF03816">
    <property type="entry name" value="LytR_cpsA_psr"/>
    <property type="match status" value="1"/>
</dbReference>
<organism evidence="5 6">
    <name type="scientific">Bifidobacterium amazonense</name>
    <dbReference type="NCBI Taxonomy" id="2809027"/>
    <lineage>
        <taxon>Bacteria</taxon>
        <taxon>Bacillati</taxon>
        <taxon>Actinomycetota</taxon>
        <taxon>Actinomycetes</taxon>
        <taxon>Bifidobacteriales</taxon>
        <taxon>Bifidobacteriaceae</taxon>
        <taxon>Bifidobacterium</taxon>
    </lineage>
</organism>
<feature type="transmembrane region" description="Helical" evidence="3">
    <location>
        <begin position="108"/>
        <end position="131"/>
    </location>
</feature>
<comment type="similarity">
    <text evidence="1">Belongs to the LytR/CpsA/Psr (LCP) family.</text>
</comment>
<dbReference type="EMBL" id="JAFEJT020000036">
    <property type="protein sequence ID" value="MCH9276359.1"/>
    <property type="molecule type" value="Genomic_DNA"/>
</dbReference>
<dbReference type="PANTHER" id="PTHR33392:SF6">
    <property type="entry name" value="POLYISOPRENYL-TEICHOIC ACID--PEPTIDOGLYCAN TEICHOIC ACID TRANSFERASE TAGU"/>
    <property type="match status" value="1"/>
</dbReference>
<keyword evidence="3" id="KW-0812">Transmembrane</keyword>
<proteinExistence type="inferred from homology"/>
<dbReference type="InterPro" id="IPR050922">
    <property type="entry name" value="LytR/CpsA/Psr_CW_biosynth"/>
</dbReference>
<sequence length="422" mass="44398">MSVRKPSMVESSEPSPQPLQPQSFAPSVPSRAARRSSGSSGTIGRPPRADAESRPQQSATHHRAAGHERHAARAGFGSPAGVAGATQTRNVPAGARVHARRRRHPAHILFGVLATLVVLLALAVFGAWNWVDGNLTKASWLTDAKDTSGATSWLLLGSDRRDGTEGVNGSDDSTIEGFRTDTILVLTKPKSGPSSLISIPRDSLVEIDGQYMKINSVDQAYGNQALVGEVEQLTGQKIDHVAEIQFGGLKNVVDAIGGVELCYDQDVSDTYSGLEWKSGCHEADGTTALAFSRMRYADPQGDFGRAARQRQVIAAVMKKAMGVSTLANPAKVAKLASAALDSITVDEDTNPYTLCAMALAFRAATADGGVTGSVYWSDPDYYVDGVGSSVLLDDSANTELFSQLASGTHKSGTVGTLAESAS</sequence>
<reference evidence="5 6" key="2">
    <citation type="journal article" date="2021" name="Syst. Appl. Microbiol.">
        <title>Phylogenetic classification of ten novel species belonging to the genus Bifidobacterium comprising B. phasiani sp. nov., B. pongonis sp. nov., B. saguinibicoloris sp. nov., B. colobi sp. nov., B. simiiventris sp. nov., B. santillanense sp. nov., B. miconis sp. nov., B. amazonense sp. nov., B. pluvialisilvae sp. nov., and B. miconisargentati sp. nov.</title>
        <authorList>
            <person name="Lugli G.A."/>
            <person name="Calvete-Torre I."/>
            <person name="Alessandri G."/>
            <person name="Milani C."/>
            <person name="Turroni F."/>
            <person name="Laiolo P."/>
            <person name="Ossiprandi M.C."/>
            <person name="Margolles A."/>
            <person name="Ruiz L."/>
            <person name="Ventura M."/>
        </authorList>
    </citation>
    <scope>NUCLEOTIDE SEQUENCE [LARGE SCALE GENOMIC DNA]</scope>
    <source>
        <strain evidence="5 6">MA1</strain>
    </source>
</reference>
<keyword evidence="3" id="KW-0472">Membrane</keyword>
<evidence type="ECO:0000313" key="6">
    <source>
        <dbReference type="Proteomes" id="UP000710815"/>
    </source>
</evidence>
<feature type="domain" description="Cell envelope-related transcriptional attenuator" evidence="4">
    <location>
        <begin position="179"/>
        <end position="320"/>
    </location>
</feature>
<evidence type="ECO:0000259" key="4">
    <source>
        <dbReference type="Pfam" id="PF03816"/>
    </source>
</evidence>
<evidence type="ECO:0000256" key="1">
    <source>
        <dbReference type="ARBA" id="ARBA00006068"/>
    </source>
</evidence>
<dbReference type="Proteomes" id="UP000710815">
    <property type="component" value="Unassembled WGS sequence"/>
</dbReference>
<evidence type="ECO:0000256" key="3">
    <source>
        <dbReference type="SAM" id="Phobius"/>
    </source>
</evidence>
<feature type="compositionally biased region" description="Low complexity" evidence="2">
    <location>
        <begin position="20"/>
        <end position="46"/>
    </location>
</feature>
<dbReference type="InterPro" id="IPR004474">
    <property type="entry name" value="LytR_CpsA_psr"/>
</dbReference>
<accession>A0ABS9VW68</accession>
<evidence type="ECO:0000256" key="2">
    <source>
        <dbReference type="SAM" id="MobiDB-lite"/>
    </source>
</evidence>
<dbReference type="NCBIfam" id="TIGR00350">
    <property type="entry name" value="lytR_cpsA_psr"/>
    <property type="match status" value="1"/>
</dbReference>
<comment type="caution">
    <text evidence="5">The sequence shown here is derived from an EMBL/GenBank/DDBJ whole genome shotgun (WGS) entry which is preliminary data.</text>
</comment>
<dbReference type="PANTHER" id="PTHR33392">
    <property type="entry name" value="POLYISOPRENYL-TEICHOIC ACID--PEPTIDOGLYCAN TEICHOIC ACID TRANSFERASE TAGU"/>
    <property type="match status" value="1"/>
</dbReference>
<dbReference type="RefSeq" id="WP_241514045.1">
    <property type="nucleotide sequence ID" value="NZ_JAFEJT020000036.1"/>
</dbReference>
<keyword evidence="3" id="KW-1133">Transmembrane helix</keyword>
<feature type="region of interest" description="Disordered" evidence="2">
    <location>
        <begin position="1"/>
        <end position="98"/>
    </location>
</feature>